<reference evidence="2 3" key="1">
    <citation type="submission" date="2015-09" db="EMBL/GenBank/DDBJ databases">
        <title>Draft genome of the parasitic nematode Teladorsagia circumcincta isolate WARC Sus (inbred).</title>
        <authorList>
            <person name="Mitreva M."/>
        </authorList>
    </citation>
    <scope>NUCLEOTIDE SEQUENCE [LARGE SCALE GENOMIC DNA]</scope>
    <source>
        <strain evidence="2 3">S</strain>
    </source>
</reference>
<organism evidence="2 3">
    <name type="scientific">Teladorsagia circumcincta</name>
    <name type="common">Brown stomach worm</name>
    <name type="synonym">Ostertagia circumcincta</name>
    <dbReference type="NCBI Taxonomy" id="45464"/>
    <lineage>
        <taxon>Eukaryota</taxon>
        <taxon>Metazoa</taxon>
        <taxon>Ecdysozoa</taxon>
        <taxon>Nematoda</taxon>
        <taxon>Chromadorea</taxon>
        <taxon>Rhabditida</taxon>
        <taxon>Rhabditina</taxon>
        <taxon>Rhabditomorpha</taxon>
        <taxon>Strongyloidea</taxon>
        <taxon>Trichostrongylidae</taxon>
        <taxon>Teladorsagia</taxon>
    </lineage>
</organism>
<keyword evidence="1" id="KW-0732">Signal</keyword>
<evidence type="ECO:0000313" key="2">
    <source>
        <dbReference type="EMBL" id="PIO76008.1"/>
    </source>
</evidence>
<gene>
    <name evidence="2" type="ORF">TELCIR_01930</name>
</gene>
<protein>
    <submittedName>
        <fullName evidence="2">Uncharacterized protein</fullName>
    </submittedName>
</protein>
<dbReference type="Proteomes" id="UP000230423">
    <property type="component" value="Unassembled WGS sequence"/>
</dbReference>
<dbReference type="OrthoDB" id="5841829at2759"/>
<sequence length="158" mass="17492">MYRLLSILPLLLFTTLLSETSASLTLLITGHSGVNVDKQQLARQFVASYDEIIKESPSQLIVFTNGVAVPVAVEERHEHGIWDDTHLAGNVTTVIVTNLGIDEMNTDQLVIIQRLMKTTAPLVVIEFGQFTFPPLFEIGTTKHEICLTRPLYACSVVV</sequence>
<proteinExistence type="predicted"/>
<accession>A0A2G9V0K2</accession>
<dbReference type="AlphaFoldDB" id="A0A2G9V0K2"/>
<dbReference type="EMBL" id="KZ345087">
    <property type="protein sequence ID" value="PIO76008.1"/>
    <property type="molecule type" value="Genomic_DNA"/>
</dbReference>
<feature type="chain" id="PRO_5013674942" evidence="1">
    <location>
        <begin position="23"/>
        <end position="158"/>
    </location>
</feature>
<keyword evidence="3" id="KW-1185">Reference proteome</keyword>
<name>A0A2G9V0K2_TELCI</name>
<feature type="signal peptide" evidence="1">
    <location>
        <begin position="1"/>
        <end position="22"/>
    </location>
</feature>
<evidence type="ECO:0000313" key="3">
    <source>
        <dbReference type="Proteomes" id="UP000230423"/>
    </source>
</evidence>
<evidence type="ECO:0000256" key="1">
    <source>
        <dbReference type="SAM" id="SignalP"/>
    </source>
</evidence>